<dbReference type="SUPFAM" id="SSF55469">
    <property type="entry name" value="FMN-dependent nitroreductase-like"/>
    <property type="match status" value="1"/>
</dbReference>
<organism evidence="2">
    <name type="scientific">bioreactor metagenome</name>
    <dbReference type="NCBI Taxonomy" id="1076179"/>
    <lineage>
        <taxon>unclassified sequences</taxon>
        <taxon>metagenomes</taxon>
        <taxon>ecological metagenomes</taxon>
    </lineage>
</organism>
<name>A0A645DXH9_9ZZZZ</name>
<gene>
    <name evidence="2" type="ORF">SDC9_140980</name>
</gene>
<comment type="caution">
    <text evidence="2">The sequence shown here is derived from an EMBL/GenBank/DDBJ whole genome shotgun (WGS) entry which is preliminary data.</text>
</comment>
<dbReference type="GO" id="GO:0016491">
    <property type="term" value="F:oxidoreductase activity"/>
    <property type="evidence" value="ECO:0007669"/>
    <property type="project" value="InterPro"/>
</dbReference>
<accession>A0A645DXH9</accession>
<dbReference type="InterPro" id="IPR029479">
    <property type="entry name" value="Nitroreductase"/>
</dbReference>
<evidence type="ECO:0000313" key="2">
    <source>
        <dbReference type="EMBL" id="MPM93838.1"/>
    </source>
</evidence>
<dbReference type="AlphaFoldDB" id="A0A645DXH9"/>
<proteinExistence type="predicted"/>
<dbReference type="InterPro" id="IPR000415">
    <property type="entry name" value="Nitroreductase-like"/>
</dbReference>
<feature type="domain" description="Nitroreductase" evidence="1">
    <location>
        <begin position="2"/>
        <end position="50"/>
    </location>
</feature>
<reference evidence="2" key="1">
    <citation type="submission" date="2019-08" db="EMBL/GenBank/DDBJ databases">
        <authorList>
            <person name="Kucharzyk K."/>
            <person name="Murdoch R.W."/>
            <person name="Higgins S."/>
            <person name="Loffler F."/>
        </authorList>
    </citation>
    <scope>NUCLEOTIDE SEQUENCE</scope>
</reference>
<dbReference type="PANTHER" id="PTHR43745">
    <property type="entry name" value="NITROREDUCTASE MJ1384-RELATED"/>
    <property type="match status" value="1"/>
</dbReference>
<dbReference type="PANTHER" id="PTHR43745:SF2">
    <property type="entry name" value="NITROREDUCTASE MJ1384-RELATED"/>
    <property type="match status" value="1"/>
</dbReference>
<dbReference type="Gene3D" id="3.40.109.10">
    <property type="entry name" value="NADH Oxidase"/>
    <property type="match status" value="1"/>
</dbReference>
<protein>
    <recommendedName>
        <fullName evidence="1">Nitroreductase domain-containing protein</fullName>
    </recommendedName>
</protein>
<dbReference type="Pfam" id="PF00881">
    <property type="entry name" value="Nitroreductase"/>
    <property type="match status" value="1"/>
</dbReference>
<evidence type="ECO:0000259" key="1">
    <source>
        <dbReference type="Pfam" id="PF00881"/>
    </source>
</evidence>
<dbReference type="InterPro" id="IPR052544">
    <property type="entry name" value="Bacteriocin_Proc_Enz"/>
</dbReference>
<sequence>MLLDAGHVCQNLYIACEAISCGTCAVAAYDQEAIDNFLNLDGEDEFVVYVSPVVKVK</sequence>
<dbReference type="EMBL" id="VSSQ01040561">
    <property type="protein sequence ID" value="MPM93838.1"/>
    <property type="molecule type" value="Genomic_DNA"/>
</dbReference>